<protein>
    <submittedName>
        <fullName evidence="4">Helix-turn-helix domain-containing protein</fullName>
    </submittedName>
</protein>
<dbReference type="RefSeq" id="WP_161338473.1">
    <property type="nucleotide sequence ID" value="NZ_JBHSDG010000006.1"/>
</dbReference>
<comment type="caution">
    <text evidence="4">The sequence shown here is derived from an EMBL/GenBank/DDBJ whole genome shotgun (WGS) entry which is preliminary data.</text>
</comment>
<dbReference type="Proteomes" id="UP000445696">
    <property type="component" value="Unassembled WGS sequence"/>
</dbReference>
<dbReference type="Pfam" id="PF12833">
    <property type="entry name" value="HTH_18"/>
    <property type="match status" value="1"/>
</dbReference>
<dbReference type="InterPro" id="IPR002818">
    <property type="entry name" value="DJ-1/PfpI"/>
</dbReference>
<dbReference type="PANTHER" id="PTHR43130:SF3">
    <property type="entry name" value="HTH-TYPE TRANSCRIPTIONAL REGULATOR RV1931C"/>
    <property type="match status" value="1"/>
</dbReference>
<sequence length="321" mass="36139">MAERPKRFGFLLTDQSSMICFSSAIEPLRSANRMSGRHLYDWNILSPNGQSVQTSNGISILPDMALADATSLDILFVCGGIGTDKIRDEHLFAELRRIVQHGTGIGALSTGSFILAAAGLLDGYRCTIHWEGAISLKESYPELIFTGSIFEIDRNRFTCAGGTSAIDLLLYMISAEHGDKLAYDISLQFMHDRIRSHSDKQQVVRKLQLAAKSQKLLTIVEIMEQNIEEPLSPDELASQVGISIRQVERLFRQHTGRSPAKYYMEMRLEHARLLLLQTSMSITEIYIASGFSTHSHFAKSYREYYGLSPSRERKPVYRMAH</sequence>
<dbReference type="Pfam" id="PF01965">
    <property type="entry name" value="DJ-1_PfpI"/>
    <property type="match status" value="1"/>
</dbReference>
<dbReference type="GO" id="GO:0003700">
    <property type="term" value="F:DNA-binding transcription factor activity"/>
    <property type="evidence" value="ECO:0007669"/>
    <property type="project" value="InterPro"/>
</dbReference>
<dbReference type="InterPro" id="IPR029062">
    <property type="entry name" value="Class_I_gatase-like"/>
</dbReference>
<dbReference type="PANTHER" id="PTHR43130">
    <property type="entry name" value="ARAC-FAMILY TRANSCRIPTIONAL REGULATOR"/>
    <property type="match status" value="1"/>
</dbReference>
<dbReference type="InterPro" id="IPR009057">
    <property type="entry name" value="Homeodomain-like_sf"/>
</dbReference>
<dbReference type="OrthoDB" id="9793400at2"/>
<dbReference type="PROSITE" id="PS01124">
    <property type="entry name" value="HTH_ARAC_FAMILY_2"/>
    <property type="match status" value="1"/>
</dbReference>
<reference evidence="4 5" key="1">
    <citation type="journal article" date="2014" name="Int. J. Syst. Evol. Microbiol.">
        <title>Sneathiella chungangensis sp. nov., isolated from a marine sand, and emended description of the genus Sneathiella.</title>
        <authorList>
            <person name="Siamphan C."/>
            <person name="Kim H."/>
            <person name="Lee J.S."/>
            <person name="Kim W."/>
        </authorList>
    </citation>
    <scope>NUCLEOTIDE SEQUENCE [LARGE SCALE GENOMIC DNA]</scope>
    <source>
        <strain evidence="4 5">KCTC 32476</strain>
    </source>
</reference>
<accession>A0A845MEF0</accession>
<evidence type="ECO:0000256" key="2">
    <source>
        <dbReference type="ARBA" id="ARBA00023163"/>
    </source>
</evidence>
<keyword evidence="5" id="KW-1185">Reference proteome</keyword>
<keyword evidence="2" id="KW-0804">Transcription</keyword>
<dbReference type="GO" id="GO:0043565">
    <property type="term" value="F:sequence-specific DNA binding"/>
    <property type="evidence" value="ECO:0007669"/>
    <property type="project" value="InterPro"/>
</dbReference>
<evidence type="ECO:0000256" key="1">
    <source>
        <dbReference type="ARBA" id="ARBA00023015"/>
    </source>
</evidence>
<dbReference type="CDD" id="cd03136">
    <property type="entry name" value="GATase1_AraC_ArgR_like"/>
    <property type="match status" value="1"/>
</dbReference>
<evidence type="ECO:0000259" key="3">
    <source>
        <dbReference type="PROSITE" id="PS01124"/>
    </source>
</evidence>
<feature type="domain" description="HTH araC/xylS-type" evidence="3">
    <location>
        <begin position="217"/>
        <end position="315"/>
    </location>
</feature>
<dbReference type="AlphaFoldDB" id="A0A845MEF0"/>
<evidence type="ECO:0000313" key="4">
    <source>
        <dbReference type="EMBL" id="MZR22055.1"/>
    </source>
</evidence>
<organism evidence="4 5">
    <name type="scientific">Sneathiella chungangensis</name>
    <dbReference type="NCBI Taxonomy" id="1418234"/>
    <lineage>
        <taxon>Bacteria</taxon>
        <taxon>Pseudomonadati</taxon>
        <taxon>Pseudomonadota</taxon>
        <taxon>Alphaproteobacteria</taxon>
        <taxon>Sneathiellales</taxon>
        <taxon>Sneathiellaceae</taxon>
        <taxon>Sneathiella</taxon>
    </lineage>
</organism>
<dbReference type="SMART" id="SM00342">
    <property type="entry name" value="HTH_ARAC"/>
    <property type="match status" value="1"/>
</dbReference>
<dbReference type="SUPFAM" id="SSF46689">
    <property type="entry name" value="Homeodomain-like"/>
    <property type="match status" value="2"/>
</dbReference>
<dbReference type="Gene3D" id="1.10.10.60">
    <property type="entry name" value="Homeodomain-like"/>
    <property type="match status" value="1"/>
</dbReference>
<dbReference type="InterPro" id="IPR018060">
    <property type="entry name" value="HTH_AraC"/>
</dbReference>
<proteinExistence type="predicted"/>
<evidence type="ECO:0000313" key="5">
    <source>
        <dbReference type="Proteomes" id="UP000445696"/>
    </source>
</evidence>
<name>A0A845MEF0_9PROT</name>
<gene>
    <name evidence="4" type="ORF">GQF03_06895</name>
</gene>
<dbReference type="Gene3D" id="3.40.50.880">
    <property type="match status" value="1"/>
</dbReference>
<keyword evidence="1" id="KW-0805">Transcription regulation</keyword>
<dbReference type="EMBL" id="WTVA01000002">
    <property type="protein sequence ID" value="MZR22055.1"/>
    <property type="molecule type" value="Genomic_DNA"/>
</dbReference>
<dbReference type="InterPro" id="IPR052158">
    <property type="entry name" value="INH-QAR"/>
</dbReference>
<dbReference type="SUPFAM" id="SSF52317">
    <property type="entry name" value="Class I glutamine amidotransferase-like"/>
    <property type="match status" value="1"/>
</dbReference>